<protein>
    <submittedName>
        <fullName evidence="2">Uncharacterized protein</fullName>
    </submittedName>
</protein>
<keyword evidence="3" id="KW-1185">Reference proteome</keyword>
<feature type="transmembrane region" description="Helical" evidence="1">
    <location>
        <begin position="48"/>
        <end position="71"/>
    </location>
</feature>
<evidence type="ECO:0000256" key="1">
    <source>
        <dbReference type="SAM" id="Phobius"/>
    </source>
</evidence>
<proteinExistence type="predicted"/>
<comment type="caution">
    <text evidence="2">The sequence shown here is derived from an EMBL/GenBank/DDBJ whole genome shotgun (WGS) entry which is preliminary data.</text>
</comment>
<reference evidence="2 3" key="1">
    <citation type="journal article" date="2019" name="Int. J. Syst. Evol. Microbiol.">
        <title>The Global Catalogue of Microorganisms (GCM) 10K type strain sequencing project: providing services to taxonomists for standard genome sequencing and annotation.</title>
        <authorList>
            <consortium name="The Broad Institute Genomics Platform"/>
            <consortium name="The Broad Institute Genome Sequencing Center for Infectious Disease"/>
            <person name="Wu L."/>
            <person name="Ma J."/>
        </authorList>
    </citation>
    <scope>NUCLEOTIDE SEQUENCE [LARGE SCALE GENOMIC DNA]</scope>
    <source>
        <strain evidence="2 3">JCM 15089</strain>
    </source>
</reference>
<organism evidence="2 3">
    <name type="scientific">Rhizomicrobium electricum</name>
    <dbReference type="NCBI Taxonomy" id="480070"/>
    <lineage>
        <taxon>Bacteria</taxon>
        <taxon>Pseudomonadati</taxon>
        <taxon>Pseudomonadota</taxon>
        <taxon>Alphaproteobacteria</taxon>
        <taxon>Micropepsales</taxon>
        <taxon>Micropepsaceae</taxon>
        <taxon>Rhizomicrobium</taxon>
    </lineage>
</organism>
<accession>A0ABN1ESS6</accession>
<keyword evidence="1" id="KW-0812">Transmembrane</keyword>
<keyword evidence="1" id="KW-1133">Transmembrane helix</keyword>
<dbReference type="EMBL" id="BAAADD010000005">
    <property type="protein sequence ID" value="GAA0573520.1"/>
    <property type="molecule type" value="Genomic_DNA"/>
</dbReference>
<evidence type="ECO:0000313" key="2">
    <source>
        <dbReference type="EMBL" id="GAA0573520.1"/>
    </source>
</evidence>
<evidence type="ECO:0000313" key="3">
    <source>
        <dbReference type="Proteomes" id="UP001499951"/>
    </source>
</evidence>
<keyword evidence="1" id="KW-0472">Membrane</keyword>
<gene>
    <name evidence="2" type="ORF">GCM10008942_22780</name>
</gene>
<dbReference type="Proteomes" id="UP001499951">
    <property type="component" value="Unassembled WGS sequence"/>
</dbReference>
<dbReference type="RefSeq" id="WP_166934631.1">
    <property type="nucleotide sequence ID" value="NZ_BAAADD010000005.1"/>
</dbReference>
<sequence length="87" mass="9570">MKTITLPLPDWRKEAILFAACLVLAIGLNVYAIATFQTPWAELVTEMPVVLALALLVYTLLAAGRIAGYALKHLIANFERKNTGRKS</sequence>
<name>A0ABN1ESS6_9PROT</name>